<evidence type="ECO:0000313" key="2">
    <source>
        <dbReference type="Proteomes" id="UP000827872"/>
    </source>
</evidence>
<gene>
    <name evidence="1" type="ORF">K3G42_018346</name>
</gene>
<evidence type="ECO:0000313" key="1">
    <source>
        <dbReference type="EMBL" id="KAH8012515.1"/>
    </source>
</evidence>
<accession>A0ACB8FZV8</accession>
<comment type="caution">
    <text evidence="1">The sequence shown here is derived from an EMBL/GenBank/DDBJ whole genome shotgun (WGS) entry which is preliminary data.</text>
</comment>
<name>A0ACB8FZV8_9SAUR</name>
<protein>
    <submittedName>
        <fullName evidence="1">Uncharacterized protein</fullName>
    </submittedName>
</protein>
<dbReference type="Proteomes" id="UP000827872">
    <property type="component" value="Linkage Group LG13"/>
</dbReference>
<keyword evidence="2" id="KW-1185">Reference proteome</keyword>
<sequence>MQQPHSTTGTAVISTLLIIVCLYRMPVPLSGCSEAQCSCRFLCIGLCVLNEECACLTQDSHQSGFRGAVKNSEMQEEILEDLLAPAYLLSHPCMRTAAHMLLAWRTVRHTTASFLLNVGGCFHGLLCELTRGTRHIVTEGKLDAGLNCLPQEVSVCGMLFSYLAGFCILKFRLCMSNKQNKKKAPTSKFALVQRELNLCLDQSYFGDLKIVGQGDRQMPMSSSHSLPTRAALFLRHTHTKLIHKASSCLPFTAPFSLFLCLHAGPLL</sequence>
<organism evidence="1 2">
    <name type="scientific">Sphaerodactylus townsendi</name>
    <dbReference type="NCBI Taxonomy" id="933632"/>
    <lineage>
        <taxon>Eukaryota</taxon>
        <taxon>Metazoa</taxon>
        <taxon>Chordata</taxon>
        <taxon>Craniata</taxon>
        <taxon>Vertebrata</taxon>
        <taxon>Euteleostomi</taxon>
        <taxon>Lepidosauria</taxon>
        <taxon>Squamata</taxon>
        <taxon>Bifurcata</taxon>
        <taxon>Gekkota</taxon>
        <taxon>Sphaerodactylidae</taxon>
        <taxon>Sphaerodactylus</taxon>
    </lineage>
</organism>
<proteinExistence type="predicted"/>
<dbReference type="EMBL" id="CM037626">
    <property type="protein sequence ID" value="KAH8012515.1"/>
    <property type="molecule type" value="Genomic_DNA"/>
</dbReference>
<reference evidence="1" key="1">
    <citation type="submission" date="2021-08" db="EMBL/GenBank/DDBJ databases">
        <title>The first chromosome-level gecko genome reveals the dynamic sex chromosomes of Neotropical dwarf geckos (Sphaerodactylidae: Sphaerodactylus).</title>
        <authorList>
            <person name="Pinto B.J."/>
            <person name="Keating S.E."/>
            <person name="Gamble T."/>
        </authorList>
    </citation>
    <scope>NUCLEOTIDE SEQUENCE</scope>
    <source>
        <strain evidence="1">TG3544</strain>
    </source>
</reference>